<accession>A0A0A9GS56</accession>
<dbReference type="EMBL" id="GBRH01171657">
    <property type="protein sequence ID" value="JAE26239.1"/>
    <property type="molecule type" value="Transcribed_RNA"/>
</dbReference>
<sequence>MQQDLFSPLTNLSFYPMFVISMSSSKCLLKFVQGLKEDFAITIY</sequence>
<evidence type="ECO:0000313" key="1">
    <source>
        <dbReference type="EMBL" id="JAE26239.1"/>
    </source>
</evidence>
<protein>
    <submittedName>
        <fullName evidence="1">Uncharacterized protein</fullName>
    </submittedName>
</protein>
<name>A0A0A9GS56_ARUDO</name>
<reference evidence="1" key="1">
    <citation type="submission" date="2014-09" db="EMBL/GenBank/DDBJ databases">
        <authorList>
            <person name="Magalhaes I.L.F."/>
            <person name="Oliveira U."/>
            <person name="Santos F.R."/>
            <person name="Vidigal T.H.D.A."/>
            <person name="Brescovit A.D."/>
            <person name="Santos A.J."/>
        </authorList>
    </citation>
    <scope>NUCLEOTIDE SEQUENCE</scope>
    <source>
        <tissue evidence="1">Shoot tissue taken approximately 20 cm above the soil surface</tissue>
    </source>
</reference>
<organism evidence="1">
    <name type="scientific">Arundo donax</name>
    <name type="common">Giant reed</name>
    <name type="synonym">Donax arundinaceus</name>
    <dbReference type="NCBI Taxonomy" id="35708"/>
    <lineage>
        <taxon>Eukaryota</taxon>
        <taxon>Viridiplantae</taxon>
        <taxon>Streptophyta</taxon>
        <taxon>Embryophyta</taxon>
        <taxon>Tracheophyta</taxon>
        <taxon>Spermatophyta</taxon>
        <taxon>Magnoliopsida</taxon>
        <taxon>Liliopsida</taxon>
        <taxon>Poales</taxon>
        <taxon>Poaceae</taxon>
        <taxon>PACMAD clade</taxon>
        <taxon>Arundinoideae</taxon>
        <taxon>Arundineae</taxon>
        <taxon>Arundo</taxon>
    </lineage>
</organism>
<proteinExistence type="predicted"/>
<reference evidence="1" key="2">
    <citation type="journal article" date="2015" name="Data Brief">
        <title>Shoot transcriptome of the giant reed, Arundo donax.</title>
        <authorList>
            <person name="Barrero R.A."/>
            <person name="Guerrero F.D."/>
            <person name="Moolhuijzen P."/>
            <person name="Goolsby J.A."/>
            <person name="Tidwell J."/>
            <person name="Bellgard S.E."/>
            <person name="Bellgard M.I."/>
        </authorList>
    </citation>
    <scope>NUCLEOTIDE SEQUENCE</scope>
    <source>
        <tissue evidence="1">Shoot tissue taken approximately 20 cm above the soil surface</tissue>
    </source>
</reference>
<dbReference type="AlphaFoldDB" id="A0A0A9GS56"/>